<dbReference type="SMART" id="SM00014">
    <property type="entry name" value="acidPPc"/>
    <property type="match status" value="1"/>
</dbReference>
<dbReference type="InterPro" id="IPR036938">
    <property type="entry name" value="PAP2/HPO_sf"/>
</dbReference>
<keyword evidence="4" id="KW-1185">Reference proteome</keyword>
<dbReference type="STRING" id="198616.SAMN05216193_116108"/>
<evidence type="ECO:0000313" key="3">
    <source>
        <dbReference type="EMBL" id="SDO83181.1"/>
    </source>
</evidence>
<protein>
    <submittedName>
        <fullName evidence="3">PAP2 superfamily protein</fullName>
    </submittedName>
</protein>
<dbReference type="SUPFAM" id="SSF48317">
    <property type="entry name" value="Acid phosphatase/Vanadium-dependent haloperoxidase"/>
    <property type="match status" value="1"/>
</dbReference>
<dbReference type="AlphaFoldDB" id="A0A1H0MRZ6"/>
<organism evidence="3 4">
    <name type="scientific">Pseudomonas jinjuensis</name>
    <dbReference type="NCBI Taxonomy" id="198616"/>
    <lineage>
        <taxon>Bacteria</taxon>
        <taxon>Pseudomonadati</taxon>
        <taxon>Pseudomonadota</taxon>
        <taxon>Gammaproteobacteria</taxon>
        <taxon>Pseudomonadales</taxon>
        <taxon>Pseudomonadaceae</taxon>
        <taxon>Pseudomonas</taxon>
    </lineage>
</organism>
<evidence type="ECO:0000259" key="2">
    <source>
        <dbReference type="SMART" id="SM00014"/>
    </source>
</evidence>
<keyword evidence="1" id="KW-0472">Membrane</keyword>
<feature type="domain" description="Phosphatidic acid phosphatase type 2/haloperoxidase" evidence="2">
    <location>
        <begin position="17"/>
        <end position="141"/>
    </location>
</feature>
<feature type="transmembrane region" description="Helical" evidence="1">
    <location>
        <begin position="36"/>
        <end position="60"/>
    </location>
</feature>
<gene>
    <name evidence="3" type="ORF">SAMN05216193_116108</name>
</gene>
<name>A0A1H0MRZ6_9PSED</name>
<feature type="transmembrane region" description="Helical" evidence="1">
    <location>
        <begin position="97"/>
        <end position="118"/>
    </location>
</feature>
<feature type="transmembrane region" description="Helical" evidence="1">
    <location>
        <begin position="72"/>
        <end position="90"/>
    </location>
</feature>
<accession>A0A1H0MRZ6</accession>
<keyword evidence="1" id="KW-1133">Transmembrane helix</keyword>
<dbReference type="Pfam" id="PF01569">
    <property type="entry name" value="PAP2"/>
    <property type="match status" value="1"/>
</dbReference>
<dbReference type="OrthoDB" id="8590768at2"/>
<evidence type="ECO:0000313" key="4">
    <source>
        <dbReference type="Proteomes" id="UP000242957"/>
    </source>
</evidence>
<reference evidence="4" key="1">
    <citation type="submission" date="2016-10" db="EMBL/GenBank/DDBJ databases">
        <authorList>
            <person name="Varghese N."/>
            <person name="Submissions S."/>
        </authorList>
    </citation>
    <scope>NUCLEOTIDE SEQUENCE [LARGE SCALE GENOMIC DNA]</scope>
    <source>
        <strain evidence="4">JCM 21621</strain>
    </source>
</reference>
<proteinExistence type="predicted"/>
<keyword evidence="1" id="KW-0812">Transmembrane</keyword>
<dbReference type="EMBL" id="FNIJ01000016">
    <property type="protein sequence ID" value="SDO83181.1"/>
    <property type="molecule type" value="Genomic_DNA"/>
</dbReference>
<evidence type="ECO:0000256" key="1">
    <source>
        <dbReference type="SAM" id="Phobius"/>
    </source>
</evidence>
<sequence length="211" mass="22001">MDLWNAITRLGDSSLLLPLAVFLFFWLLYRRERAKAGLWLALFGLAASLVVASKLAFMGWGIGIREWDFTGISGHSMMAASVLPVIAALLPRKRGLAVAAAACGAVLAILVGWSRLAIGVHSPAEVSAGLALGLATSAAYLALVRGGLPVLSPLLLAVVLALGSAQALTGTRAPTHQMLERIASHLAGRDHPFKRGQWAIPAPVSASAPDA</sequence>
<feature type="transmembrane region" description="Helical" evidence="1">
    <location>
        <begin position="6"/>
        <end position="29"/>
    </location>
</feature>
<dbReference type="Proteomes" id="UP000242957">
    <property type="component" value="Unassembled WGS sequence"/>
</dbReference>
<dbReference type="RefSeq" id="WP_084313452.1">
    <property type="nucleotide sequence ID" value="NZ_FNIJ01000016.1"/>
</dbReference>
<dbReference type="Gene3D" id="1.20.144.10">
    <property type="entry name" value="Phosphatidic acid phosphatase type 2/haloperoxidase"/>
    <property type="match status" value="1"/>
</dbReference>
<feature type="transmembrane region" description="Helical" evidence="1">
    <location>
        <begin position="138"/>
        <end position="162"/>
    </location>
</feature>
<dbReference type="InterPro" id="IPR000326">
    <property type="entry name" value="PAP2/HPO"/>
</dbReference>